<evidence type="ECO:0000313" key="1">
    <source>
        <dbReference type="EMBL" id="PQM34926.1"/>
    </source>
</evidence>
<protein>
    <submittedName>
        <fullName evidence="1">Uncharacterized protein</fullName>
    </submittedName>
</protein>
<accession>A0A314UDV7</accession>
<evidence type="ECO:0000313" key="2">
    <source>
        <dbReference type="Proteomes" id="UP000250321"/>
    </source>
</evidence>
<organism evidence="1 2">
    <name type="scientific">Prunus yedoensis var. nudiflora</name>
    <dbReference type="NCBI Taxonomy" id="2094558"/>
    <lineage>
        <taxon>Eukaryota</taxon>
        <taxon>Viridiplantae</taxon>
        <taxon>Streptophyta</taxon>
        <taxon>Embryophyta</taxon>
        <taxon>Tracheophyta</taxon>
        <taxon>Spermatophyta</taxon>
        <taxon>Magnoliopsida</taxon>
        <taxon>eudicotyledons</taxon>
        <taxon>Gunneridae</taxon>
        <taxon>Pentapetalae</taxon>
        <taxon>rosids</taxon>
        <taxon>fabids</taxon>
        <taxon>Rosales</taxon>
        <taxon>Rosaceae</taxon>
        <taxon>Amygdaloideae</taxon>
        <taxon>Amygdaleae</taxon>
        <taxon>Prunus</taxon>
    </lineage>
</organism>
<dbReference type="EMBL" id="PJQY01003729">
    <property type="protein sequence ID" value="PQM34926.1"/>
    <property type="molecule type" value="Genomic_DNA"/>
</dbReference>
<gene>
    <name evidence="1" type="ORF">Pyn_32230</name>
</gene>
<sequence length="104" mass="10546">MEDMGKVGELVLGLGVVDMGLEMARGPRDPGTETAVVVGLGLESASVLGLGLVGMETIAVGVDLILLSRVRVTLAIQAVSALVLVSNQASPMGSLITNALSMSR</sequence>
<keyword evidence="2" id="KW-1185">Reference proteome</keyword>
<dbReference type="AlphaFoldDB" id="A0A314UDV7"/>
<reference evidence="1 2" key="1">
    <citation type="submission" date="2018-02" db="EMBL/GenBank/DDBJ databases">
        <title>Draft genome of wild Prunus yedoensis var. nudiflora.</title>
        <authorList>
            <person name="Baek S."/>
            <person name="Kim J.-H."/>
            <person name="Choi K."/>
            <person name="Kim G.-B."/>
            <person name="Cho A."/>
            <person name="Jang H."/>
            <person name="Shin C.-H."/>
            <person name="Yu H.-J."/>
            <person name="Mun J.-H."/>
        </authorList>
    </citation>
    <scope>NUCLEOTIDE SEQUENCE [LARGE SCALE GENOMIC DNA]</scope>
    <source>
        <strain evidence="2">cv. Jeju island</strain>
        <tissue evidence="1">Leaf</tissue>
    </source>
</reference>
<comment type="caution">
    <text evidence="1">The sequence shown here is derived from an EMBL/GenBank/DDBJ whole genome shotgun (WGS) entry which is preliminary data.</text>
</comment>
<name>A0A314UDV7_PRUYE</name>
<proteinExistence type="predicted"/>
<dbReference type="Proteomes" id="UP000250321">
    <property type="component" value="Unassembled WGS sequence"/>
</dbReference>